<evidence type="ECO:0000256" key="5">
    <source>
        <dbReference type="ARBA" id="ARBA00034531"/>
    </source>
</evidence>
<dbReference type="PROSITE" id="PS51459">
    <property type="entry name" value="FIDO"/>
    <property type="match status" value="1"/>
</dbReference>
<evidence type="ECO:0000256" key="6">
    <source>
        <dbReference type="ARBA" id="ARBA00047939"/>
    </source>
</evidence>
<evidence type="ECO:0000259" key="8">
    <source>
        <dbReference type="PROSITE" id="PS51459"/>
    </source>
</evidence>
<evidence type="ECO:0000256" key="3">
    <source>
        <dbReference type="ARBA" id="ARBA00022741"/>
    </source>
</evidence>
<dbReference type="EMBL" id="VBSB01000002">
    <property type="protein sequence ID" value="NTY58410.1"/>
    <property type="molecule type" value="Genomic_DNA"/>
</dbReference>
<organism evidence="9 10">
    <name type="scientific">Mycolicibacterium sphagni</name>
    <dbReference type="NCBI Taxonomy" id="1786"/>
    <lineage>
        <taxon>Bacteria</taxon>
        <taxon>Bacillati</taxon>
        <taxon>Actinomycetota</taxon>
        <taxon>Actinomycetes</taxon>
        <taxon>Mycobacteriales</taxon>
        <taxon>Mycobacteriaceae</taxon>
        <taxon>Mycolicibacterium</taxon>
    </lineage>
</organism>
<keyword evidence="1" id="KW-0808">Transferase</keyword>
<dbReference type="SUPFAM" id="SSF140931">
    <property type="entry name" value="Fic-like"/>
    <property type="match status" value="1"/>
</dbReference>
<proteinExistence type="predicted"/>
<keyword evidence="2" id="KW-0548">Nucleotidyltransferase</keyword>
<comment type="caution">
    <text evidence="9">The sequence shown here is derived from an EMBL/GenBank/DDBJ whole genome shotgun (WGS) entry which is preliminary data.</text>
</comment>
<dbReference type="Pfam" id="PF02661">
    <property type="entry name" value="Fic"/>
    <property type="match status" value="1"/>
</dbReference>
<dbReference type="PANTHER" id="PTHR39560:SF1">
    <property type="entry name" value="PROTEIN ADENYLYLTRANSFERASE FIC-RELATED"/>
    <property type="match status" value="1"/>
</dbReference>
<keyword evidence="4" id="KW-0067">ATP-binding</keyword>
<dbReference type="InterPro" id="IPR003812">
    <property type="entry name" value="Fido"/>
</dbReference>
<protein>
    <recommendedName>
        <fullName evidence="5">protein adenylyltransferase</fullName>
        <ecNumber evidence="5">2.7.7.108</ecNumber>
    </recommendedName>
</protein>
<feature type="domain" description="Fido" evidence="8">
    <location>
        <begin position="116"/>
        <end position="260"/>
    </location>
</feature>
<comment type="catalytic activity">
    <reaction evidence="6">
        <text>L-threonyl-[protein] + ATP = 3-O-(5'-adenylyl)-L-threonyl-[protein] + diphosphate</text>
        <dbReference type="Rhea" id="RHEA:54292"/>
        <dbReference type="Rhea" id="RHEA-COMP:11060"/>
        <dbReference type="Rhea" id="RHEA-COMP:13847"/>
        <dbReference type="ChEBI" id="CHEBI:30013"/>
        <dbReference type="ChEBI" id="CHEBI:30616"/>
        <dbReference type="ChEBI" id="CHEBI:33019"/>
        <dbReference type="ChEBI" id="CHEBI:138113"/>
        <dbReference type="EC" id="2.7.7.108"/>
    </reaction>
</comment>
<evidence type="ECO:0000313" key="9">
    <source>
        <dbReference type="EMBL" id="NTY58410.1"/>
    </source>
</evidence>
<dbReference type="EC" id="2.7.7.108" evidence="5"/>
<evidence type="ECO:0000256" key="7">
    <source>
        <dbReference type="ARBA" id="ARBA00048696"/>
    </source>
</evidence>
<comment type="catalytic activity">
    <reaction evidence="7">
        <text>L-tyrosyl-[protein] + ATP = O-(5'-adenylyl)-L-tyrosyl-[protein] + diphosphate</text>
        <dbReference type="Rhea" id="RHEA:54288"/>
        <dbReference type="Rhea" id="RHEA-COMP:10136"/>
        <dbReference type="Rhea" id="RHEA-COMP:13846"/>
        <dbReference type="ChEBI" id="CHEBI:30616"/>
        <dbReference type="ChEBI" id="CHEBI:33019"/>
        <dbReference type="ChEBI" id="CHEBI:46858"/>
        <dbReference type="ChEBI" id="CHEBI:83624"/>
        <dbReference type="EC" id="2.7.7.108"/>
    </reaction>
</comment>
<dbReference type="Proteomes" id="UP000708347">
    <property type="component" value="Unassembled WGS sequence"/>
</dbReference>
<dbReference type="Gene3D" id="1.10.3290.10">
    <property type="entry name" value="Fido-like domain"/>
    <property type="match status" value="1"/>
</dbReference>
<keyword evidence="3" id="KW-0547">Nucleotide-binding</keyword>
<dbReference type="InterPro" id="IPR036597">
    <property type="entry name" value="Fido-like_dom_sf"/>
</dbReference>
<evidence type="ECO:0000256" key="2">
    <source>
        <dbReference type="ARBA" id="ARBA00022695"/>
    </source>
</evidence>
<sequence length="269" mass="30281">MFTGPAADAVQTTLAIHRLEGWRPEDNQVDALYGLVGGEVSFTDYLGSFRSRYPPPQRRRRRFRIRRPVPYFVPGTTLLRNEFGATSTQMLTDLEFVATAGRMVLWLHRPTGPACDDQLDTRVIHHHLFRDVYAWAGDYRTTELRRGAQGFASQSTIAARMAMLNQSIRTLAADGAAHDTPRLAYELARIYAEYNHIHPFREGNGRTGALVVHALAQSCGRRLDLTTTTREQWYAAAADSMPFRRDGKASHRPFLYLLGPAVTADFDAV</sequence>
<keyword evidence="10" id="KW-1185">Reference proteome</keyword>
<evidence type="ECO:0000313" key="10">
    <source>
        <dbReference type="Proteomes" id="UP000708347"/>
    </source>
</evidence>
<reference evidence="9 10" key="1">
    <citation type="submission" date="2019-05" db="EMBL/GenBank/DDBJ databases">
        <title>Mycolicibacterium sphagni ENV482 genome assembly.</title>
        <authorList>
            <person name="Chen W."/>
            <person name="Faulkner N.W."/>
            <person name="Hyman M.R."/>
        </authorList>
    </citation>
    <scope>NUCLEOTIDE SEQUENCE [LARGE SCALE GENOMIC DNA]</scope>
    <source>
        <strain evidence="9 10">ENV482</strain>
    </source>
</reference>
<accession>A0ABX2JWJ1</accession>
<gene>
    <name evidence="9" type="ORF">FEG63_02445</name>
</gene>
<name>A0ABX2JWJ1_9MYCO</name>
<dbReference type="PANTHER" id="PTHR39560">
    <property type="entry name" value="PROTEIN ADENYLYLTRANSFERASE FIC-RELATED"/>
    <property type="match status" value="1"/>
</dbReference>
<evidence type="ECO:0000256" key="1">
    <source>
        <dbReference type="ARBA" id="ARBA00022679"/>
    </source>
</evidence>
<evidence type="ECO:0000256" key="4">
    <source>
        <dbReference type="ARBA" id="ARBA00022840"/>
    </source>
</evidence>